<dbReference type="eggNOG" id="COG5412">
    <property type="taxonomic scope" value="Bacteria"/>
</dbReference>
<evidence type="ECO:0000256" key="1">
    <source>
        <dbReference type="ARBA" id="ARBA00022612"/>
    </source>
</evidence>
<keyword evidence="3" id="KW-0812">Transmembrane</keyword>
<evidence type="ECO:0000256" key="3">
    <source>
        <dbReference type="SAM" id="Phobius"/>
    </source>
</evidence>
<keyword evidence="2" id="KW-0175">Coiled coil</keyword>
<dbReference type="eggNOG" id="COG0739">
    <property type="taxonomic scope" value="Bacteria"/>
</dbReference>
<dbReference type="InterPro" id="IPR016047">
    <property type="entry name" value="M23ase_b-sheet_dom"/>
</dbReference>
<feature type="transmembrane region" description="Helical" evidence="3">
    <location>
        <begin position="756"/>
        <end position="775"/>
    </location>
</feature>
<dbReference type="PANTHER" id="PTHR37813">
    <property type="entry name" value="FELS-2 PROPHAGE PROTEIN"/>
    <property type="match status" value="1"/>
</dbReference>
<feature type="transmembrane region" description="Helical" evidence="3">
    <location>
        <begin position="590"/>
        <end position="612"/>
    </location>
</feature>
<dbReference type="OrthoDB" id="28713at2"/>
<keyword evidence="3" id="KW-1133">Transmembrane helix</keyword>
<dbReference type="Gene3D" id="2.70.70.10">
    <property type="entry name" value="Glucose Permease (Domain IIA)"/>
    <property type="match status" value="1"/>
</dbReference>
<dbReference type="Pfam" id="PF01551">
    <property type="entry name" value="Peptidase_M23"/>
    <property type="match status" value="1"/>
</dbReference>
<organism evidence="6 7">
    <name type="scientific">Fictibacillus macauensis ZFHKF-1</name>
    <dbReference type="NCBI Taxonomy" id="1196324"/>
    <lineage>
        <taxon>Bacteria</taxon>
        <taxon>Bacillati</taxon>
        <taxon>Bacillota</taxon>
        <taxon>Bacilli</taxon>
        <taxon>Bacillales</taxon>
        <taxon>Fictibacillaceae</taxon>
        <taxon>Fictibacillus</taxon>
    </lineage>
</organism>
<gene>
    <name evidence="6" type="ORF">A374_08714</name>
</gene>
<dbReference type="PATRIC" id="fig|1196324.3.peg.1784"/>
<feature type="domain" description="Phage tail tape measure protein" evidence="5">
    <location>
        <begin position="317"/>
        <end position="492"/>
    </location>
</feature>
<dbReference type="SUPFAM" id="SSF57997">
    <property type="entry name" value="Tropomyosin"/>
    <property type="match status" value="1"/>
</dbReference>
<dbReference type="CDD" id="cd12797">
    <property type="entry name" value="M23_peptidase"/>
    <property type="match status" value="1"/>
</dbReference>
<keyword evidence="7" id="KW-1185">Reference proteome</keyword>
<evidence type="ECO:0000256" key="2">
    <source>
        <dbReference type="SAM" id="Coils"/>
    </source>
</evidence>
<evidence type="ECO:0000313" key="6">
    <source>
        <dbReference type="EMBL" id="EIT85904.1"/>
    </source>
</evidence>
<reference evidence="6 7" key="1">
    <citation type="journal article" date="2012" name="J. Bacteriol.">
        <title>Genome of Bacillus macauensis ZFHKF-1, a Long-Chain-Forming Bacterium.</title>
        <authorList>
            <person name="Cai L."/>
            <person name="Zhang T."/>
        </authorList>
    </citation>
    <scope>NUCLEOTIDE SEQUENCE [LARGE SCALE GENOMIC DNA]</scope>
    <source>
        <strain evidence="6 7">ZFHKF-1</strain>
    </source>
</reference>
<name>I8AK25_9BACL</name>
<comment type="caution">
    <text evidence="6">The sequence shown here is derived from an EMBL/GenBank/DDBJ whole genome shotgun (WGS) entry which is preliminary data.</text>
</comment>
<dbReference type="Pfam" id="PF10145">
    <property type="entry name" value="PhageMin_Tail"/>
    <property type="match status" value="1"/>
</dbReference>
<protein>
    <submittedName>
        <fullName evidence="6">Tail length tape measure protein</fullName>
    </submittedName>
</protein>
<evidence type="ECO:0000259" key="4">
    <source>
        <dbReference type="Pfam" id="PF01551"/>
    </source>
</evidence>
<accession>I8AK25</accession>
<feature type="domain" description="M23ase beta-sheet core" evidence="4">
    <location>
        <begin position="1227"/>
        <end position="1327"/>
    </location>
</feature>
<dbReference type="SUPFAM" id="SSF51261">
    <property type="entry name" value="Duplicated hybrid motif"/>
    <property type="match status" value="1"/>
</dbReference>
<evidence type="ECO:0000313" key="7">
    <source>
        <dbReference type="Proteomes" id="UP000004080"/>
    </source>
</evidence>
<dbReference type="InterPro" id="IPR011055">
    <property type="entry name" value="Dup_hybrid_motif"/>
</dbReference>
<keyword evidence="1" id="KW-1188">Viral release from host cell</keyword>
<dbReference type="Proteomes" id="UP000004080">
    <property type="component" value="Unassembled WGS sequence"/>
</dbReference>
<dbReference type="InterPro" id="IPR010090">
    <property type="entry name" value="Phage_tape_meas"/>
</dbReference>
<dbReference type="RefSeq" id="WP_007201836.1">
    <property type="nucleotide sequence ID" value="NZ_AKKV01000024.1"/>
</dbReference>
<keyword evidence="3" id="KW-0472">Membrane</keyword>
<proteinExistence type="predicted"/>
<dbReference type="EMBL" id="AKKV01000024">
    <property type="protein sequence ID" value="EIT85904.1"/>
    <property type="molecule type" value="Genomic_DNA"/>
</dbReference>
<sequence length="1472" mass="159034">MAQGQNGNPIGNMIINLSMNGSQFQNTLDNINQQVRLAESAMKANLRTLGDAEKSYGGLASHAENLERVMEAQRRKMDELNRKHQDAVRVHGESSRQAQKLAEQINRNVVTYSNYERQLNSTRREMIYASEGVNELTNEMRDIERETANSSRALRSAGDVMGSYQRQLDGITRQTQLSERAIEAQRRVVQRMNDEFGETDSRTANARESLARLERQFEELSTQGIAVRNSMTQVNDSTEEAGSRFEALRGRIGKIGLALTAAFTVPLAAITKIGVEVSNMVSDAELKITGLMNTTKDSAKKISRDITQAYAKVYSDSPEQGAEARAGVQAQTGLKGKKAQDVANMTYVIAQATGYEQEQIIATLNTFMKKYDLSANQAYDELLRLREAGVTELDEIREYLPLMKDMGITTSQFTGAIAAGIQEGGWNADKVQDFIKEGAIRINSEDKKTYSAVGLGKEFKQFQNKKIDYTEFLGKAQEKAKGKSVTKQKQMWAAVSGTQGEDIDLDTINATVSGLKKGKKIESGKSGDLKEQYDSKPMVQFTKATRELQVALKPLGDTLLQLGTSILEKVSPYIKSFSEWFAKLGDGSKIAILAFTGIAASMAPLGIAFSIVGKGVKSFFGIFGKIFGLFSRSEEGTSRMSRAMSRLGGVFGRIRGVASSAFSGIARGATGAIRAMGSGFSRATGVLRSFGSQIARVGSLMGRGFLATVRGLGRGLSMFSGVLSKVAGVIGKGLVTALRLAAVGFKILGRAMFMNPIGLIITGIIALVAGFRLAYKHSETFRAIVDKLWGAIKKGLKWVKDFGSAIVSLFKGDNNKGAKLLAKIGLTPETINKIQTAVRLIKEQFKGMINGIKKIFSGIKQVFTGFVQGDMTKVWQGIKTIFSGAISAIRSTIAYKFIAYIVKAIGGFVSNVIGKIKSLWSRIKNFFSDGISNVISGIGRFAGNMISKFGDLKNRAIDKFRDMVDYVKKVPGKMADGLAKGKDALVDGAKKLGNGLISGIEWGVNKAIGGVNWVLDKLGSDTRISKWEAPHFKNGTPQGGHKGGLAVVGDGGEHELIVLPNGKMGLSPNKDTLVNLPKGTEVVSGKKTKQLFGGGKPSDYIPAFKDGTGGMWSKAAEAAKGAYHKVKDWGSGIWDWVKDKASIGKLLINRIAESGFGRMATVPLSMAKGAVVQAVDAGKSYLYKIAQGLMGGSENGGYAAMVGSSHGRGFGPAFRKTSNYGMRWGRLHKGHDYGAMIGTPIPSQSAGTVIYSGYGVSGSGYGGYGNVVHVAAGGGMSYLYGHMSRRGVMTGQRVSLGQYLGAVGSTGNSTGPHLHFETRRNGVAFSPSAMGYAKGGFINKEHMAMVGEGNKREVVIPLERYKERAKALWVQAGKQLGILNENKNRSVGLQRLNNYRGTSSTPVADQRDTALLAKQLMLMQQQVDALAESNKLLTQILLKDTSVYLDSKEIHDSNKHYASKEKFKRNLATGII</sequence>
<dbReference type="PANTHER" id="PTHR37813:SF1">
    <property type="entry name" value="FELS-2 PROPHAGE PROTEIN"/>
    <property type="match status" value="1"/>
</dbReference>
<evidence type="ECO:0000259" key="5">
    <source>
        <dbReference type="Pfam" id="PF10145"/>
    </source>
</evidence>
<feature type="coiled-coil region" evidence="2">
    <location>
        <begin position="63"/>
        <end position="90"/>
    </location>
</feature>
<dbReference type="eggNOG" id="COG5280">
    <property type="taxonomic scope" value="Bacteria"/>
</dbReference>
<dbReference type="STRING" id="1196324.A374_08714"/>